<dbReference type="PROSITE" id="PS00831">
    <property type="entry name" value="RIBOSOMAL_L27"/>
    <property type="match status" value="1"/>
</dbReference>
<dbReference type="GO" id="GO:0003735">
    <property type="term" value="F:structural constituent of ribosome"/>
    <property type="evidence" value="ECO:0007669"/>
    <property type="project" value="InterPro"/>
</dbReference>
<organism evidence="6 7">
    <name type="scientific">Candidatus Magasanikbacteria bacterium CG11_big_fil_rev_8_21_14_0_20_43_7</name>
    <dbReference type="NCBI Taxonomy" id="1974654"/>
    <lineage>
        <taxon>Bacteria</taxon>
        <taxon>Candidatus Magasanikiibacteriota</taxon>
    </lineage>
</organism>
<accession>A0A2H0N1Y6</accession>
<dbReference type="EMBL" id="PCWM01000074">
    <property type="protein sequence ID" value="PIR02922.1"/>
    <property type="molecule type" value="Genomic_DNA"/>
</dbReference>
<reference evidence="6 7" key="1">
    <citation type="submission" date="2017-09" db="EMBL/GenBank/DDBJ databases">
        <title>Depth-based differentiation of microbial function through sediment-hosted aquifers and enrichment of novel symbionts in the deep terrestrial subsurface.</title>
        <authorList>
            <person name="Probst A.J."/>
            <person name="Ladd B."/>
            <person name="Jarett J.K."/>
            <person name="Geller-Mcgrath D.E."/>
            <person name="Sieber C.M."/>
            <person name="Emerson J.B."/>
            <person name="Anantharaman K."/>
            <person name="Thomas B.C."/>
            <person name="Malmstrom R."/>
            <person name="Stieglmeier M."/>
            <person name="Klingl A."/>
            <person name="Woyke T."/>
            <person name="Ryan C.M."/>
            <person name="Banfield J.F."/>
        </authorList>
    </citation>
    <scope>NUCLEOTIDE SEQUENCE [LARGE SCALE GENOMIC DNA]</scope>
    <source>
        <strain evidence="6">CG11_big_fil_rev_8_21_14_0_20_43_7</strain>
    </source>
</reference>
<keyword evidence="3" id="KW-0687">Ribonucleoprotein</keyword>
<dbReference type="Pfam" id="PF01016">
    <property type="entry name" value="Ribosomal_L27"/>
    <property type="match status" value="1"/>
</dbReference>
<sequence length="96" mass="10540">MAHKKAGGSTRLGRDSNPQYLGVKITHGQFAKSGQIITRQRGTRIHPGKNVRKAKDDTLYAVGAGIVQFSTKMRKRFDGSLKKAKYASVVPVQKNT</sequence>
<dbReference type="AlphaFoldDB" id="A0A2H0N1Y6"/>
<dbReference type="InterPro" id="IPR001684">
    <property type="entry name" value="Ribosomal_bL27"/>
</dbReference>
<dbReference type="PANTHER" id="PTHR15893">
    <property type="entry name" value="RIBOSOMAL PROTEIN L27"/>
    <property type="match status" value="1"/>
</dbReference>
<dbReference type="Proteomes" id="UP000229782">
    <property type="component" value="Unassembled WGS sequence"/>
</dbReference>
<protein>
    <recommendedName>
        <fullName evidence="4">Large ribosomal subunit protein bL27</fullName>
    </recommendedName>
    <alternativeName>
        <fullName evidence="5">50S ribosomal protein L27</fullName>
    </alternativeName>
</protein>
<comment type="similarity">
    <text evidence="1">Belongs to the bacterial ribosomal protein bL27 family.</text>
</comment>
<dbReference type="InterPro" id="IPR018261">
    <property type="entry name" value="Ribosomal_bL27_CS"/>
</dbReference>
<dbReference type="SUPFAM" id="SSF110324">
    <property type="entry name" value="Ribosomal L27 protein-like"/>
    <property type="match status" value="1"/>
</dbReference>
<dbReference type="NCBIfam" id="TIGR00062">
    <property type="entry name" value="L27"/>
    <property type="match status" value="1"/>
</dbReference>
<evidence type="ECO:0000256" key="5">
    <source>
        <dbReference type="ARBA" id="ARBA00035477"/>
    </source>
</evidence>
<dbReference type="GO" id="GO:0006412">
    <property type="term" value="P:translation"/>
    <property type="evidence" value="ECO:0007669"/>
    <property type="project" value="InterPro"/>
</dbReference>
<name>A0A2H0N1Y6_9BACT</name>
<dbReference type="FunFam" id="2.40.50.100:FF:000020">
    <property type="entry name" value="50S ribosomal protein L27"/>
    <property type="match status" value="1"/>
</dbReference>
<dbReference type="Gene3D" id="2.40.50.100">
    <property type="match status" value="1"/>
</dbReference>
<dbReference type="PANTHER" id="PTHR15893:SF0">
    <property type="entry name" value="LARGE RIBOSOMAL SUBUNIT PROTEIN BL27M"/>
    <property type="match status" value="1"/>
</dbReference>
<proteinExistence type="inferred from homology"/>
<evidence type="ECO:0000256" key="1">
    <source>
        <dbReference type="ARBA" id="ARBA00010797"/>
    </source>
</evidence>
<gene>
    <name evidence="6" type="ORF">COV60_03075</name>
</gene>
<dbReference type="PRINTS" id="PR00063">
    <property type="entry name" value="RIBOSOMALL27"/>
</dbReference>
<dbReference type="GO" id="GO:0022625">
    <property type="term" value="C:cytosolic large ribosomal subunit"/>
    <property type="evidence" value="ECO:0007669"/>
    <property type="project" value="TreeGrafter"/>
</dbReference>
<comment type="caution">
    <text evidence="6">The sequence shown here is derived from an EMBL/GenBank/DDBJ whole genome shotgun (WGS) entry which is preliminary data.</text>
</comment>
<keyword evidence="2 6" id="KW-0689">Ribosomal protein</keyword>
<evidence type="ECO:0000313" key="7">
    <source>
        <dbReference type="Proteomes" id="UP000229782"/>
    </source>
</evidence>
<evidence type="ECO:0000256" key="2">
    <source>
        <dbReference type="ARBA" id="ARBA00022980"/>
    </source>
</evidence>
<evidence type="ECO:0000256" key="3">
    <source>
        <dbReference type="ARBA" id="ARBA00023274"/>
    </source>
</evidence>
<evidence type="ECO:0000313" key="6">
    <source>
        <dbReference type="EMBL" id="PIR02922.1"/>
    </source>
</evidence>
<evidence type="ECO:0000256" key="4">
    <source>
        <dbReference type="ARBA" id="ARBA00035175"/>
    </source>
</evidence>